<dbReference type="Gene3D" id="1.25.40.270">
    <property type="entry name" value="Vacuolar protein sorting-associated protein vta1"/>
    <property type="match status" value="1"/>
</dbReference>
<protein>
    <recommendedName>
        <fullName evidence="14">Vta1/callose synthase N-terminal domain-containing protein</fullName>
    </recommendedName>
</protein>
<dbReference type="Pfam" id="PF18097">
    <property type="entry name" value="Vta1_C"/>
    <property type="match status" value="1"/>
</dbReference>
<feature type="compositionally biased region" description="Low complexity" evidence="9">
    <location>
        <begin position="318"/>
        <end position="343"/>
    </location>
</feature>
<feature type="compositionally biased region" description="Low complexity" evidence="9">
    <location>
        <begin position="199"/>
        <end position="208"/>
    </location>
</feature>
<comment type="subcellular location">
    <subcellularLocation>
        <location evidence="2">Cytoplasm</location>
    </subcellularLocation>
    <subcellularLocation>
        <location evidence="1">Endosome membrane</location>
        <topology evidence="1">Peripheral membrane protein</topology>
    </subcellularLocation>
</comment>
<evidence type="ECO:0000256" key="4">
    <source>
        <dbReference type="ARBA" id="ARBA00022448"/>
    </source>
</evidence>
<evidence type="ECO:0000256" key="9">
    <source>
        <dbReference type="SAM" id="MobiDB-lite"/>
    </source>
</evidence>
<keyword evidence="13" id="KW-1185">Reference proteome</keyword>
<dbReference type="GO" id="GO:0032511">
    <property type="term" value="P:late endosome to vacuole transport via multivesicular body sorting pathway"/>
    <property type="evidence" value="ECO:0007669"/>
    <property type="project" value="InterPro"/>
</dbReference>
<evidence type="ECO:0008006" key="14">
    <source>
        <dbReference type="Google" id="ProtNLM"/>
    </source>
</evidence>
<feature type="domain" description="Vta1/callose synthase N-terminal" evidence="10">
    <location>
        <begin position="15"/>
        <end position="165"/>
    </location>
</feature>
<feature type="region of interest" description="Disordered" evidence="9">
    <location>
        <begin position="224"/>
        <end position="346"/>
    </location>
</feature>
<dbReference type="GO" id="GO:0005771">
    <property type="term" value="C:multivesicular body"/>
    <property type="evidence" value="ECO:0007669"/>
    <property type="project" value="TreeGrafter"/>
</dbReference>
<proteinExistence type="inferred from homology"/>
<accession>A0A4S4N3J3</accession>
<dbReference type="PANTHER" id="PTHR46009">
    <property type="entry name" value="VACUOLAR PROTEIN SORTING-ASSOCIATED PROTEIN VTA1 HOMOLOG"/>
    <property type="match status" value="1"/>
</dbReference>
<dbReference type="Gene3D" id="1.20.5.420">
    <property type="entry name" value="Immunoglobulin FC, subunit C"/>
    <property type="match status" value="1"/>
</dbReference>
<dbReference type="AlphaFoldDB" id="A0A4S4N3J3"/>
<dbReference type="InterPro" id="IPR039431">
    <property type="entry name" value="Vta1/CALS_N"/>
</dbReference>
<dbReference type="EMBL" id="SGPM01000005">
    <property type="protein sequence ID" value="THH33564.1"/>
    <property type="molecule type" value="Genomic_DNA"/>
</dbReference>
<sequence>MVTLNLPATPSELKSIAPYLQRANELKTQQPIIAYWCAYYAAQLGIAIKTKDPSARQFLFELLGSLESVKKEIGPTDAIDDENASSAFVESFALRIFNMADAEDRKGLATIGTAKKFLAAANFLEILSTFGSAAGTSDGVSESTTPEKIRYAKWKAADIAKACREGRKPTPGPAGGEDEEPVEIVAPTINITADPGSPPAHSGSPSSGIYRILSPPHLPLASSQFPLASPSAPPPVDSAYFNPDALSASQDKTQGSWSTAATPGTPNGNRFDPDDVIADGNPTPTPSRRAWVSDDIEGRNSDSDIEEDDSLLRRPGISPVVSSSTPASNSTMSTTPSTTPSSSNFEADEPFDVIIVPPPPSVVPAPVSGELPSGFVPAASLSPTGFVTTTSPPPTLNSQPAPSAITPTQRTAHVARSPSVLAPPQSEPVVLTSAVVTKVQRHCKFAISALDYEDPETARKELRAALAILGG</sequence>
<keyword evidence="5" id="KW-0963">Cytoplasm</keyword>
<gene>
    <name evidence="12" type="ORF">EUX98_g673</name>
</gene>
<evidence type="ECO:0000256" key="8">
    <source>
        <dbReference type="ARBA" id="ARBA00023136"/>
    </source>
</evidence>
<dbReference type="PANTHER" id="PTHR46009:SF1">
    <property type="entry name" value="VACUOLAR PROTEIN SORTING-ASSOCIATED PROTEIN VTA1 HOMOLOG"/>
    <property type="match status" value="1"/>
</dbReference>
<comment type="similarity">
    <text evidence="3">Belongs to the VTA1 family.</text>
</comment>
<evidence type="ECO:0000256" key="7">
    <source>
        <dbReference type="ARBA" id="ARBA00022927"/>
    </source>
</evidence>
<comment type="caution">
    <text evidence="12">The sequence shown here is derived from an EMBL/GenBank/DDBJ whole genome shotgun (WGS) entry which is preliminary data.</text>
</comment>
<dbReference type="InterPro" id="IPR023175">
    <property type="entry name" value="Vta1/CALS_N_sf"/>
</dbReference>
<evidence type="ECO:0000313" key="13">
    <source>
        <dbReference type="Proteomes" id="UP000308730"/>
    </source>
</evidence>
<name>A0A4S4N3J3_9APHY</name>
<dbReference type="Pfam" id="PF04652">
    <property type="entry name" value="Vta1"/>
    <property type="match status" value="1"/>
</dbReference>
<feature type="domain" description="Vta1 C-terminal" evidence="11">
    <location>
        <begin position="436"/>
        <end position="470"/>
    </location>
</feature>
<dbReference type="GO" id="GO:0015031">
    <property type="term" value="P:protein transport"/>
    <property type="evidence" value="ECO:0007669"/>
    <property type="project" value="UniProtKB-KW"/>
</dbReference>
<dbReference type="Proteomes" id="UP000308730">
    <property type="component" value="Unassembled WGS sequence"/>
</dbReference>
<evidence type="ECO:0000256" key="6">
    <source>
        <dbReference type="ARBA" id="ARBA00022753"/>
    </source>
</evidence>
<keyword evidence="6" id="KW-0967">Endosome</keyword>
<evidence type="ECO:0000256" key="2">
    <source>
        <dbReference type="ARBA" id="ARBA00004496"/>
    </source>
</evidence>
<dbReference type="GO" id="GO:0010008">
    <property type="term" value="C:endosome membrane"/>
    <property type="evidence" value="ECO:0007669"/>
    <property type="project" value="UniProtKB-SubCell"/>
</dbReference>
<keyword evidence="8" id="KW-0472">Membrane</keyword>
<reference evidence="12 13" key="1">
    <citation type="submission" date="2019-02" db="EMBL/GenBank/DDBJ databases">
        <title>Genome sequencing of the rare red list fungi Antrodiella citrinella (Flaviporus citrinellus).</title>
        <authorList>
            <person name="Buettner E."/>
            <person name="Kellner H."/>
        </authorList>
    </citation>
    <scope>NUCLEOTIDE SEQUENCE [LARGE SCALE GENOMIC DNA]</scope>
    <source>
        <strain evidence="12 13">DSM 108506</strain>
    </source>
</reference>
<dbReference type="InterPro" id="IPR041212">
    <property type="entry name" value="Vta1_C"/>
</dbReference>
<dbReference type="InterPro" id="IPR044538">
    <property type="entry name" value="Vta1-like"/>
</dbReference>
<feature type="compositionally biased region" description="Polar residues" evidence="9">
    <location>
        <begin position="247"/>
        <end position="268"/>
    </location>
</feature>
<keyword evidence="7" id="KW-0653">Protein transport</keyword>
<evidence type="ECO:0000259" key="11">
    <source>
        <dbReference type="Pfam" id="PF18097"/>
    </source>
</evidence>
<feature type="region of interest" description="Disordered" evidence="9">
    <location>
        <begin position="190"/>
        <end position="210"/>
    </location>
</feature>
<evidence type="ECO:0000256" key="1">
    <source>
        <dbReference type="ARBA" id="ARBA00004481"/>
    </source>
</evidence>
<dbReference type="OrthoDB" id="391137at2759"/>
<organism evidence="12 13">
    <name type="scientific">Antrodiella citrinella</name>
    <dbReference type="NCBI Taxonomy" id="2447956"/>
    <lineage>
        <taxon>Eukaryota</taxon>
        <taxon>Fungi</taxon>
        <taxon>Dikarya</taxon>
        <taxon>Basidiomycota</taxon>
        <taxon>Agaricomycotina</taxon>
        <taxon>Agaricomycetes</taxon>
        <taxon>Polyporales</taxon>
        <taxon>Steccherinaceae</taxon>
        <taxon>Antrodiella</taxon>
    </lineage>
</organism>
<keyword evidence="4" id="KW-0813">Transport</keyword>
<evidence type="ECO:0000259" key="10">
    <source>
        <dbReference type="Pfam" id="PF04652"/>
    </source>
</evidence>
<evidence type="ECO:0000256" key="5">
    <source>
        <dbReference type="ARBA" id="ARBA00022490"/>
    </source>
</evidence>
<evidence type="ECO:0000313" key="12">
    <source>
        <dbReference type="EMBL" id="THH33564.1"/>
    </source>
</evidence>
<evidence type="ECO:0000256" key="3">
    <source>
        <dbReference type="ARBA" id="ARBA00007895"/>
    </source>
</evidence>